<evidence type="ECO:0000313" key="2">
    <source>
        <dbReference type="EMBL" id="ACV09929.1"/>
    </source>
</evidence>
<reference evidence="1 3" key="1">
    <citation type="journal article" date="2009" name="Stand. Genomic Sci.">
        <title>Complete genome sequence of Jonesia denitrificans type strain (Prevot 55134).</title>
        <authorList>
            <person name="Pukall R."/>
            <person name="Gehrich-Schroter G."/>
            <person name="Lapidus A."/>
            <person name="Nolan M."/>
            <person name="Glavina Del Rio T."/>
            <person name="Lucas S."/>
            <person name="Chen F."/>
            <person name="Tice H."/>
            <person name="Pitluck S."/>
            <person name="Cheng J.F."/>
            <person name="Copeland A."/>
            <person name="Saunders E."/>
            <person name="Brettin T."/>
            <person name="Detter J.C."/>
            <person name="Bruce D."/>
            <person name="Goodwin L."/>
            <person name="Pati A."/>
            <person name="Ivanova N."/>
            <person name="Mavromatis K."/>
            <person name="Ovchinnikova G."/>
            <person name="Chen A."/>
            <person name="Palaniappan K."/>
            <person name="Land M."/>
            <person name="Hauser L."/>
            <person name="Chang Y.J."/>
            <person name="Jeffries C.D."/>
            <person name="Chain P."/>
            <person name="Goker M."/>
            <person name="Bristow J."/>
            <person name="Eisen J.A."/>
            <person name="Markowitz V."/>
            <person name="Hugenholtz P."/>
            <person name="Kyrpides N.C."/>
            <person name="Klenk H.P."/>
            <person name="Han C."/>
        </authorList>
    </citation>
    <scope>NUCLEOTIDE SEQUENCE [LARGE SCALE GENOMIC DNA]</scope>
    <source>
        <strain evidence="3">ATCC 14870 / DSM 20603 / BCRC 15368 / CIP 55.134 / JCM 11481 / NBRC 15587 / NCTC 10816 / Prevot 55134</strain>
        <strain evidence="1">DSM 20603</strain>
    </source>
</reference>
<dbReference type="eggNOG" id="ENOG5030XAC">
    <property type="taxonomic scope" value="Bacteria"/>
</dbReference>
<reference evidence="1" key="2">
    <citation type="submission" date="2009-08" db="EMBL/GenBank/DDBJ databases">
        <title>The complete genome of Jonesia denitrificans DSM 20603.</title>
        <authorList>
            <consortium name="US DOE Joint Genome Institute (JGI-PGF)"/>
            <person name="Lucas S."/>
            <person name="Copeland A."/>
            <person name="Lapidus A."/>
            <person name="Glavina del Rio T."/>
            <person name="Dalin E."/>
            <person name="Tice H."/>
            <person name="Bruce D."/>
            <person name="Goodwin L."/>
            <person name="Pitluck S."/>
            <person name="Kyrpides N."/>
            <person name="Mavromatis K."/>
            <person name="Ivanova N."/>
            <person name="Ovchinnikova G."/>
            <person name="Saunders E."/>
            <person name="Brettin T."/>
            <person name="Detter J.C."/>
            <person name="Han C."/>
            <person name="Larimer F."/>
            <person name="Land M."/>
            <person name="Hauser L."/>
            <person name="Markowitz V."/>
            <person name="Cheng J.-F."/>
            <person name="Hugenholtz P."/>
            <person name="Woyke T."/>
            <person name="Wu D."/>
            <person name="Pukall R."/>
            <person name="Klenk H.-P."/>
            <person name="Eisen J.A."/>
        </authorList>
    </citation>
    <scope>NUCLEOTIDE SEQUENCE</scope>
    <source>
        <strain>DSM 20603</strain>
    </source>
</reference>
<dbReference type="Proteomes" id="UP000000628">
    <property type="component" value="Chromosome"/>
</dbReference>
<dbReference type="EMBL" id="CP001706">
    <property type="protein sequence ID" value="ACV09929.1"/>
    <property type="molecule type" value="Genomic_DNA"/>
</dbReference>
<sequence length="119" mass="13290">MSGKLPESVVAMLFARIAALDSRKTTIEAVQAFAAALVPMTAEDAVKAIDFHRETSSEWLMPVHINRIVKAWREERVRQAGQLIPPPELADDPVAEIKWRRQMVEAIADGTRTLREVTA</sequence>
<dbReference type="EMBL" id="CP001706">
    <property type="protein sequence ID" value="ACV09791.1"/>
    <property type="molecule type" value="Genomic_DNA"/>
</dbReference>
<dbReference type="RefSeq" id="WP_015772419.1">
    <property type="nucleotide sequence ID" value="NC_013174.1"/>
</dbReference>
<protein>
    <submittedName>
        <fullName evidence="1">Uncharacterized protein</fullName>
    </submittedName>
</protein>
<evidence type="ECO:0000313" key="3">
    <source>
        <dbReference type="Proteomes" id="UP000000628"/>
    </source>
</evidence>
<evidence type="ECO:0000313" key="1">
    <source>
        <dbReference type="EMBL" id="ACV09791.1"/>
    </source>
</evidence>
<gene>
    <name evidence="1" type="ordered locus">Jden_2154</name>
    <name evidence="2" type="ordered locus">Jden_2294</name>
</gene>
<dbReference type="HOGENOM" id="CLU_2058220_0_0_11"/>
<dbReference type="KEGG" id="jde:Jden_2294"/>
<name>C7R1F6_JONDD</name>
<dbReference type="STRING" id="471856.Jden_2154"/>
<dbReference type="KEGG" id="jde:Jden_2154"/>
<proteinExistence type="predicted"/>
<keyword evidence="3" id="KW-1185">Reference proteome</keyword>
<dbReference type="OrthoDB" id="4941494at2"/>
<organism evidence="1 3">
    <name type="scientific">Jonesia denitrificans (strain ATCC 14870 / DSM 20603 / BCRC 15368 / CIP 55.134 / JCM 11481 / NBRC 15587 / NCTC 10816 / Prevot 55134)</name>
    <name type="common">Listeria denitrificans</name>
    <dbReference type="NCBI Taxonomy" id="471856"/>
    <lineage>
        <taxon>Bacteria</taxon>
        <taxon>Bacillati</taxon>
        <taxon>Actinomycetota</taxon>
        <taxon>Actinomycetes</taxon>
        <taxon>Micrococcales</taxon>
        <taxon>Jonesiaceae</taxon>
        <taxon>Jonesia</taxon>
    </lineage>
</organism>
<accession>C7R1F6</accession>
<dbReference type="AlphaFoldDB" id="C7R1F6"/>